<dbReference type="PROSITE" id="PS50837">
    <property type="entry name" value="NACHT"/>
    <property type="match status" value="1"/>
</dbReference>
<dbReference type="GO" id="GO:0009116">
    <property type="term" value="P:nucleoside metabolic process"/>
    <property type="evidence" value="ECO:0007669"/>
    <property type="project" value="InterPro"/>
</dbReference>
<dbReference type="Gene3D" id="3.40.50.300">
    <property type="entry name" value="P-loop containing nucleotide triphosphate hydrolases"/>
    <property type="match status" value="2"/>
</dbReference>
<gene>
    <name evidence="4" type="ORF">C1H76_2070</name>
</gene>
<evidence type="ECO:0000256" key="1">
    <source>
        <dbReference type="ARBA" id="ARBA00022737"/>
    </source>
</evidence>
<dbReference type="PANTHER" id="PTHR10039">
    <property type="entry name" value="AMELOGENIN"/>
    <property type="match status" value="1"/>
</dbReference>
<dbReference type="GO" id="GO:0003824">
    <property type="term" value="F:catalytic activity"/>
    <property type="evidence" value="ECO:0007669"/>
    <property type="project" value="InterPro"/>
</dbReference>
<dbReference type="InterPro" id="IPR056884">
    <property type="entry name" value="NPHP3-like_N"/>
</dbReference>
<protein>
    <submittedName>
        <fullName evidence="4">NACHT domain-containing protein 1</fullName>
    </submittedName>
</protein>
<evidence type="ECO:0000256" key="2">
    <source>
        <dbReference type="SAM" id="MobiDB-lite"/>
    </source>
</evidence>
<dbReference type="AlphaFoldDB" id="A0A4V6DUR5"/>
<dbReference type="SUPFAM" id="SSF53167">
    <property type="entry name" value="Purine and uridine phosphorylases"/>
    <property type="match status" value="1"/>
</dbReference>
<dbReference type="Proteomes" id="UP000308133">
    <property type="component" value="Unassembled WGS sequence"/>
</dbReference>
<proteinExistence type="predicted"/>
<keyword evidence="1" id="KW-0677">Repeat</keyword>
<dbReference type="InterPro" id="IPR007111">
    <property type="entry name" value="NACHT_NTPase"/>
</dbReference>
<dbReference type="EMBL" id="PTQR01000028">
    <property type="protein sequence ID" value="TKX25422.1"/>
    <property type="molecule type" value="Genomic_DNA"/>
</dbReference>
<comment type="caution">
    <text evidence="4">The sequence shown here is derived from an EMBL/GenBank/DDBJ whole genome shotgun (WGS) entry which is preliminary data.</text>
</comment>
<reference evidence="4 5" key="1">
    <citation type="submission" date="2018-02" db="EMBL/GenBank/DDBJ databases">
        <title>Draft genome sequences of Elsinoe sp., causing black scab on jojoba.</title>
        <authorList>
            <person name="Stodart B."/>
            <person name="Jeffress S."/>
            <person name="Ash G."/>
            <person name="Arun Chinnappa K."/>
        </authorList>
    </citation>
    <scope>NUCLEOTIDE SEQUENCE [LARGE SCALE GENOMIC DNA]</scope>
    <source>
        <strain evidence="4 5">Hillstone_2</strain>
    </source>
</reference>
<organism evidence="4 5">
    <name type="scientific">Elsinoe australis</name>
    <dbReference type="NCBI Taxonomy" id="40998"/>
    <lineage>
        <taxon>Eukaryota</taxon>
        <taxon>Fungi</taxon>
        <taxon>Dikarya</taxon>
        <taxon>Ascomycota</taxon>
        <taxon>Pezizomycotina</taxon>
        <taxon>Dothideomycetes</taxon>
        <taxon>Dothideomycetidae</taxon>
        <taxon>Myriangiales</taxon>
        <taxon>Elsinoaceae</taxon>
        <taxon>Elsinoe</taxon>
    </lineage>
</organism>
<sequence length="1179" mass="132738">MLLFAAFSRPHESQDRDDGDEEDAQSAQAQGRVALRSELSQSLRFDSPPTSDAILFSNPTPTSTEVAVDHDHASQDGEQQLASLQSFRTCDYESMKNRHGLPVTGSLSWFLDHPDFPHWIEDGQPGLRLIVGDPGCGKSVLARWLIDEHLLSNVSRHGATVCYFFFNLSKPDHSLRGALSAFLHQLLTQQTQLQKYTKLLQEIAFQNLTPAELWRVLCTAVADPDAKPVVCTIDALDECNEDDWPEFTQMLRDLYMSSALQGIANKLTFLVTFRPRQELESGLSPFLRTNPWIRLHWKGEGNLCKDKENASQFPTLAQIEHKILEVERRSCLWPLLARQELQHFLTTNKFADIREFTLKSPTATMAYRTLLQDVRTKDDISFAIFCGMMKLLVAARRLLSMDELIHAIPYTLGLNFRADARSMLSSIVTPSQLRAICGVVVYVLNSEVELLHPTLKDFMTSEHDPEDRLWKRPFTMDEAKTMMASVCIGSLLRAGPRRPSPFHYPLQDAFTVYALSHWEYHLSEVRALRHVDLHRLVRLINDCILESHADTYKQYLAALREEQASVAKTLSEAPAFDVGALQLEDSGKSVDSRSVHVGLLCALLEEAAAVESMLDKVYTYVEAADFADDDTYTVGNIGGEDVAVEIPFYQIRSVCGGAPSNENDIRLGDVIVSWPNATSATPGVVFYDFGRQNQDGTFQRRGQSKDAPLLVLDTVSTLRKRHLLGTPAFIGYIQSALDHPGMTAEFKKLFSRPVHDRLFKASQVHPVDQSTCDNCDHSAEIEREPRSGPEVHYGTIASGDTVMKDAMLRDRLGKELGVIGFDLEASDIPLNLHCLVIRGISDYCDSHKHKNWRGYAALAAAAYAKELIICISKHNSQQQQRAVEDLDDLDVTTNQEAEVRNEETRRRLISQFHNSTYETSKNRIPKREVNTGLWALHHNLWQRWTQSKHNDLLVVTAGPAVGKSVLARAVVDEELITLRQNVIVSYFFFRLSTNDTEVSKALCAIIHQILVACPELVRHVSLTDDSTPVIHDVSKLCAIFQKMTADADRPSFYCVIDGLDECLDPERKTLIQMLRSYHEPPFSTASYRPWTKILITTRQDLEVVNLFGKQVSNIYVNREEEQDIMNSEINSHQIQGGVLSANVWHDLQQQKGDHTKVAAVEGWGLVEDEGEETDLSTDG</sequence>
<dbReference type="SUPFAM" id="SSF52540">
    <property type="entry name" value="P-loop containing nucleoside triphosphate hydrolases"/>
    <property type="match status" value="1"/>
</dbReference>
<feature type="region of interest" description="Disordered" evidence="2">
    <location>
        <begin position="1"/>
        <end position="52"/>
    </location>
</feature>
<evidence type="ECO:0000313" key="5">
    <source>
        <dbReference type="Proteomes" id="UP000308133"/>
    </source>
</evidence>
<dbReference type="Gene3D" id="3.40.50.1580">
    <property type="entry name" value="Nucleoside phosphorylase domain"/>
    <property type="match status" value="1"/>
</dbReference>
<feature type="domain" description="NACHT" evidence="3">
    <location>
        <begin position="126"/>
        <end position="280"/>
    </location>
</feature>
<dbReference type="InterPro" id="IPR035994">
    <property type="entry name" value="Nucleoside_phosphorylase_sf"/>
</dbReference>
<evidence type="ECO:0000259" key="3">
    <source>
        <dbReference type="PROSITE" id="PS50837"/>
    </source>
</evidence>
<accession>A0A4V6DUR5</accession>
<dbReference type="Pfam" id="PF24883">
    <property type="entry name" value="NPHP3_N"/>
    <property type="match status" value="2"/>
</dbReference>
<dbReference type="InterPro" id="IPR027417">
    <property type="entry name" value="P-loop_NTPase"/>
</dbReference>
<name>A0A4V6DUR5_9PEZI</name>
<feature type="compositionally biased region" description="Polar residues" evidence="2">
    <location>
        <begin position="38"/>
        <end position="50"/>
    </location>
</feature>
<evidence type="ECO:0000313" key="4">
    <source>
        <dbReference type="EMBL" id="TKX25422.1"/>
    </source>
</evidence>